<evidence type="ECO:0000313" key="2">
    <source>
        <dbReference type="EMBL" id="PWA19346.1"/>
    </source>
</evidence>
<dbReference type="EMBL" id="NHOQ01002149">
    <property type="protein sequence ID" value="PWA19346.1"/>
    <property type="molecule type" value="Genomic_DNA"/>
</dbReference>
<dbReference type="Proteomes" id="UP000250572">
    <property type="component" value="Unassembled WGS sequence"/>
</dbReference>
<dbReference type="AlphaFoldDB" id="A0A315V861"/>
<accession>A0A315V861</accession>
<feature type="compositionally biased region" description="Basic and acidic residues" evidence="1">
    <location>
        <begin position="30"/>
        <end position="83"/>
    </location>
</feature>
<evidence type="ECO:0000256" key="1">
    <source>
        <dbReference type="SAM" id="MobiDB-lite"/>
    </source>
</evidence>
<organism evidence="2 3">
    <name type="scientific">Gambusia affinis</name>
    <name type="common">Western mosquitofish</name>
    <name type="synonym">Heterandria affinis</name>
    <dbReference type="NCBI Taxonomy" id="33528"/>
    <lineage>
        <taxon>Eukaryota</taxon>
        <taxon>Metazoa</taxon>
        <taxon>Chordata</taxon>
        <taxon>Craniata</taxon>
        <taxon>Vertebrata</taxon>
        <taxon>Euteleostomi</taxon>
        <taxon>Actinopterygii</taxon>
        <taxon>Neopterygii</taxon>
        <taxon>Teleostei</taxon>
        <taxon>Neoteleostei</taxon>
        <taxon>Acanthomorphata</taxon>
        <taxon>Ovalentaria</taxon>
        <taxon>Atherinomorphae</taxon>
        <taxon>Cyprinodontiformes</taxon>
        <taxon>Poeciliidae</taxon>
        <taxon>Poeciliinae</taxon>
        <taxon>Gambusia</taxon>
    </lineage>
</organism>
<gene>
    <name evidence="2" type="ORF">CCH79_00018342</name>
</gene>
<evidence type="ECO:0000313" key="3">
    <source>
        <dbReference type="Proteomes" id="UP000250572"/>
    </source>
</evidence>
<sequence length="367" mass="42026">MTEDTDGYHRKEPKRFGRKQDVLPEEEEEKNQSWEREEISQRGKEEAKEERWRPENKEALGGEDKEREEVEKRTKGERKRWDQLPELNPSPRTTKQANRASRAASSMTESRTSSWVHRPRMSTPPFLKPTWDTERRLYLGNTWRTPGERQSNLRRRFRAIISEWDTKISDTNLSHLNSRSLPLDFFCSPTDRGRDKLLTEQKPTECSVWPFWAGKSLLQVSFQVLNRPCPLVVTSPLCSRWSSFDFSAPAADFCVSLKQQNHVDLSRLQETMELKAWRCSRPPATTLCWWLWPPAERPPTEGPPAELPPCEAPVRPDRTSTGSSQDPPEAWLLFVCVVCSLTSTLSGDAAASAGVSEPSSSSSVARL</sequence>
<feature type="region of interest" description="Disordered" evidence="1">
    <location>
        <begin position="299"/>
        <end position="326"/>
    </location>
</feature>
<feature type="region of interest" description="Disordered" evidence="1">
    <location>
        <begin position="1"/>
        <end position="121"/>
    </location>
</feature>
<feature type="compositionally biased region" description="Polar residues" evidence="1">
    <location>
        <begin position="90"/>
        <end position="115"/>
    </location>
</feature>
<comment type="caution">
    <text evidence="2">The sequence shown here is derived from an EMBL/GenBank/DDBJ whole genome shotgun (WGS) entry which is preliminary data.</text>
</comment>
<reference evidence="2 3" key="1">
    <citation type="journal article" date="2018" name="G3 (Bethesda)">
        <title>A High-Quality Reference Genome for the Invasive Mosquitofish Gambusia affinis Using a Chicago Library.</title>
        <authorList>
            <person name="Hoffberg S.L."/>
            <person name="Troendle N.J."/>
            <person name="Glenn T.C."/>
            <person name="Mahmud O."/>
            <person name="Louha S."/>
            <person name="Chalopin D."/>
            <person name="Bennetzen J.L."/>
            <person name="Mauricio R."/>
        </authorList>
    </citation>
    <scope>NUCLEOTIDE SEQUENCE [LARGE SCALE GENOMIC DNA]</scope>
    <source>
        <strain evidence="2">NE01/NJP1002.9</strain>
        <tissue evidence="2">Muscle</tissue>
    </source>
</reference>
<name>A0A315V861_GAMAF</name>
<feature type="compositionally biased region" description="Basic and acidic residues" evidence="1">
    <location>
        <begin position="1"/>
        <end position="22"/>
    </location>
</feature>
<protein>
    <submittedName>
        <fullName evidence="2">Uncharacterized protein</fullName>
    </submittedName>
</protein>
<keyword evidence="3" id="KW-1185">Reference proteome</keyword>
<feature type="compositionally biased region" description="Pro residues" evidence="1">
    <location>
        <begin position="299"/>
        <end position="311"/>
    </location>
</feature>
<proteinExistence type="predicted"/>